<reference evidence="13" key="1">
    <citation type="submission" date="2016-12" db="EMBL/GenBank/DDBJ databases">
        <authorList>
            <person name="Rodrigo-Torres L."/>
            <person name="Arahal R.D."/>
            <person name="Lucena T."/>
        </authorList>
    </citation>
    <scope>NUCLEOTIDE SEQUENCE [LARGE SCALE GENOMIC DNA]</scope>
</reference>
<evidence type="ECO:0000256" key="2">
    <source>
        <dbReference type="ARBA" id="ARBA00009045"/>
    </source>
</evidence>
<evidence type="ECO:0000313" key="12">
    <source>
        <dbReference type="EMBL" id="SHO57211.1"/>
    </source>
</evidence>
<dbReference type="RefSeq" id="WP_073583954.1">
    <property type="nucleotide sequence ID" value="NZ_AP024897.1"/>
</dbReference>
<dbReference type="Pfam" id="PF12122">
    <property type="entry name" value="Rhomboid_N"/>
    <property type="match status" value="1"/>
</dbReference>
<sequence>MIQLVTVNNPRLAQAFVDYMASQNVEIKMSGEGNGNFSLWLIHDEEFEKVEQELKYFLHHPEDKKYSAASWELTDMNRPSFRYNTGYPGFFVVIRNKAGMFTLTVMAVCILVFLLQNFGLKQTIFSSLHFPDSHAEGWQLWRWVSHAFLHFSAMHIMFNLLWWWFFGGDIEKRLGSLKLGGLFLISAAVSGLAQFWFEGANFGGLSGVIYALVGFLWMMGWKKPDAGLTIHKPLLGFMLVWLVIGYVQPFMPIANSAHLAGLLAGVLMGLYEARHN</sequence>
<dbReference type="InterPro" id="IPR035952">
    <property type="entry name" value="Rhomboid-like_sf"/>
</dbReference>
<dbReference type="GO" id="GO:0004252">
    <property type="term" value="F:serine-type endopeptidase activity"/>
    <property type="evidence" value="ECO:0007669"/>
    <property type="project" value="InterPro"/>
</dbReference>
<dbReference type="OrthoDB" id="9778341at2"/>
<gene>
    <name evidence="12" type="primary">glpG</name>
    <name evidence="12" type="ORF">VQ7734_02980</name>
</gene>
<protein>
    <submittedName>
        <fullName evidence="12">Rhomboid protease GlpG</fullName>
        <ecNumber evidence="12">3.4.21.105</ecNumber>
    </submittedName>
</protein>
<evidence type="ECO:0000256" key="6">
    <source>
        <dbReference type="ARBA" id="ARBA00022801"/>
    </source>
</evidence>
<dbReference type="InterPro" id="IPR050925">
    <property type="entry name" value="Rhomboid_protease_S54"/>
</dbReference>
<evidence type="ECO:0000259" key="10">
    <source>
        <dbReference type="Pfam" id="PF01694"/>
    </source>
</evidence>
<keyword evidence="3" id="KW-1003">Cell membrane</keyword>
<keyword evidence="5 9" id="KW-0812">Transmembrane</keyword>
<feature type="transmembrane region" description="Helical" evidence="9">
    <location>
        <begin position="202"/>
        <end position="221"/>
    </location>
</feature>
<keyword evidence="12" id="KW-0645">Protease</keyword>
<name>A0A1M7YX63_9VIBR</name>
<proteinExistence type="inferred from homology"/>
<dbReference type="Proteomes" id="UP000184600">
    <property type="component" value="Unassembled WGS sequence"/>
</dbReference>
<evidence type="ECO:0000256" key="7">
    <source>
        <dbReference type="ARBA" id="ARBA00022989"/>
    </source>
</evidence>
<dbReference type="Pfam" id="PF01694">
    <property type="entry name" value="Rhomboid"/>
    <property type="match status" value="1"/>
</dbReference>
<dbReference type="NCBIfam" id="TIGR04239">
    <property type="entry name" value="rhombo_GlpG"/>
    <property type="match status" value="1"/>
</dbReference>
<dbReference type="GO" id="GO:0016020">
    <property type="term" value="C:membrane"/>
    <property type="evidence" value="ECO:0007669"/>
    <property type="project" value="UniProtKB-SubCell"/>
</dbReference>
<dbReference type="PANTHER" id="PTHR43731:SF14">
    <property type="entry name" value="PRESENILIN-ASSOCIATED RHOMBOID-LIKE PROTEIN, MITOCHONDRIAL"/>
    <property type="match status" value="1"/>
</dbReference>
<feature type="transmembrane region" description="Helical" evidence="9">
    <location>
        <begin position="233"/>
        <end position="251"/>
    </location>
</feature>
<keyword evidence="8 9" id="KW-0472">Membrane</keyword>
<evidence type="ECO:0000256" key="5">
    <source>
        <dbReference type="ARBA" id="ARBA00022692"/>
    </source>
</evidence>
<keyword evidence="7 9" id="KW-1133">Transmembrane helix</keyword>
<dbReference type="AlphaFoldDB" id="A0A1M7YX63"/>
<organism evidence="12 13">
    <name type="scientific">Vibrio quintilis</name>
    <dbReference type="NCBI Taxonomy" id="1117707"/>
    <lineage>
        <taxon>Bacteria</taxon>
        <taxon>Pseudomonadati</taxon>
        <taxon>Pseudomonadota</taxon>
        <taxon>Gammaproteobacteria</taxon>
        <taxon>Vibrionales</taxon>
        <taxon>Vibrionaceae</taxon>
        <taxon>Vibrio</taxon>
    </lineage>
</organism>
<feature type="transmembrane region" description="Helical" evidence="9">
    <location>
        <begin position="177"/>
        <end position="196"/>
    </location>
</feature>
<accession>A0A1M7YX63</accession>
<dbReference type="InterPro" id="IPR022732">
    <property type="entry name" value="Peptidase_S54_GlpG_N"/>
</dbReference>
<evidence type="ECO:0000256" key="4">
    <source>
        <dbReference type="ARBA" id="ARBA00022519"/>
    </source>
</evidence>
<keyword evidence="13" id="KW-1185">Reference proteome</keyword>
<comment type="subcellular location">
    <subcellularLocation>
        <location evidence="1">Membrane</location>
        <topology evidence="1">Multi-pass membrane protein</topology>
    </subcellularLocation>
</comment>
<dbReference type="InterPro" id="IPR023662">
    <property type="entry name" value="Rhomboid_protease_GlpG"/>
</dbReference>
<dbReference type="EMBL" id="FRFG01000035">
    <property type="protein sequence ID" value="SHO57211.1"/>
    <property type="molecule type" value="Genomic_DNA"/>
</dbReference>
<feature type="domain" description="Peptidase S54 rhomboid" evidence="10">
    <location>
        <begin position="138"/>
        <end position="272"/>
    </location>
</feature>
<feature type="transmembrane region" description="Helical" evidence="9">
    <location>
        <begin position="140"/>
        <end position="165"/>
    </location>
</feature>
<dbReference type="PANTHER" id="PTHR43731">
    <property type="entry name" value="RHOMBOID PROTEASE"/>
    <property type="match status" value="1"/>
</dbReference>
<keyword evidence="6 12" id="KW-0378">Hydrolase</keyword>
<feature type="domain" description="Peptidase S54 GlpG peptidase N-terminal" evidence="11">
    <location>
        <begin position="1"/>
        <end position="85"/>
    </location>
</feature>
<dbReference type="EC" id="3.4.21.105" evidence="12"/>
<comment type="similarity">
    <text evidence="2">Belongs to the peptidase S54 family.</text>
</comment>
<dbReference type="SUPFAM" id="SSF144091">
    <property type="entry name" value="Rhomboid-like"/>
    <property type="match status" value="1"/>
</dbReference>
<evidence type="ECO:0000256" key="9">
    <source>
        <dbReference type="SAM" id="Phobius"/>
    </source>
</evidence>
<keyword evidence="4" id="KW-0997">Cell inner membrane</keyword>
<dbReference type="GO" id="GO:0006508">
    <property type="term" value="P:proteolysis"/>
    <property type="evidence" value="ECO:0007669"/>
    <property type="project" value="UniProtKB-KW"/>
</dbReference>
<dbReference type="InterPro" id="IPR038236">
    <property type="entry name" value="GlpG_N_sf"/>
</dbReference>
<dbReference type="STRING" id="1117707.VQ7734_02980"/>
<evidence type="ECO:0000256" key="8">
    <source>
        <dbReference type="ARBA" id="ARBA00023136"/>
    </source>
</evidence>
<evidence type="ECO:0000256" key="3">
    <source>
        <dbReference type="ARBA" id="ARBA00022475"/>
    </source>
</evidence>
<feature type="transmembrane region" description="Helical" evidence="9">
    <location>
        <begin position="100"/>
        <end position="120"/>
    </location>
</feature>
<evidence type="ECO:0000259" key="11">
    <source>
        <dbReference type="Pfam" id="PF12122"/>
    </source>
</evidence>
<dbReference type="InterPro" id="IPR022764">
    <property type="entry name" value="Peptidase_S54_rhomboid_dom"/>
</dbReference>
<evidence type="ECO:0000256" key="1">
    <source>
        <dbReference type="ARBA" id="ARBA00004141"/>
    </source>
</evidence>
<evidence type="ECO:0000313" key="13">
    <source>
        <dbReference type="Proteomes" id="UP000184600"/>
    </source>
</evidence>
<dbReference type="Gene3D" id="3.30.70.2350">
    <property type="match status" value="1"/>
</dbReference>
<dbReference type="Gene3D" id="1.20.1540.10">
    <property type="entry name" value="Rhomboid-like"/>
    <property type="match status" value="1"/>
</dbReference>